<reference evidence="3" key="1">
    <citation type="submission" date="2016-10" db="EMBL/GenBank/DDBJ databases">
        <authorList>
            <person name="Varghese N."/>
            <person name="Submissions S."/>
        </authorList>
    </citation>
    <scope>NUCLEOTIDE SEQUENCE [LARGE SCALE GENOMIC DNA]</scope>
    <source>
        <strain evidence="3">CGMCC 4.5579</strain>
    </source>
</reference>
<sequence>MAGELSAVASSQPAAPIPAARASRRSNGATRTWGRGAYRVLHIDTTTVRAWLTINSR</sequence>
<dbReference type="Proteomes" id="UP000198727">
    <property type="component" value="Unassembled WGS sequence"/>
</dbReference>
<proteinExistence type="predicted"/>
<name>A0A1I5YCF6_9PSEU</name>
<dbReference type="AlphaFoldDB" id="A0A1I5YCF6"/>
<feature type="region of interest" description="Disordered" evidence="1">
    <location>
        <begin position="1"/>
        <end position="29"/>
    </location>
</feature>
<protein>
    <submittedName>
        <fullName evidence="2">Uncharacterized protein</fullName>
    </submittedName>
</protein>
<evidence type="ECO:0000313" key="3">
    <source>
        <dbReference type="Proteomes" id="UP000198727"/>
    </source>
</evidence>
<feature type="compositionally biased region" description="Low complexity" evidence="1">
    <location>
        <begin position="1"/>
        <end position="21"/>
    </location>
</feature>
<gene>
    <name evidence="2" type="ORF">SAMN05421810_10767</name>
</gene>
<evidence type="ECO:0000313" key="2">
    <source>
        <dbReference type="EMBL" id="SFQ41915.1"/>
    </source>
</evidence>
<accession>A0A1I5YCF6</accession>
<organism evidence="2 3">
    <name type="scientific">Amycolatopsis arida</name>
    <dbReference type="NCBI Taxonomy" id="587909"/>
    <lineage>
        <taxon>Bacteria</taxon>
        <taxon>Bacillati</taxon>
        <taxon>Actinomycetota</taxon>
        <taxon>Actinomycetes</taxon>
        <taxon>Pseudonocardiales</taxon>
        <taxon>Pseudonocardiaceae</taxon>
        <taxon>Amycolatopsis</taxon>
    </lineage>
</organism>
<keyword evidence="3" id="KW-1185">Reference proteome</keyword>
<dbReference type="EMBL" id="FOWW01000007">
    <property type="protein sequence ID" value="SFQ41915.1"/>
    <property type="molecule type" value="Genomic_DNA"/>
</dbReference>
<evidence type="ECO:0000256" key="1">
    <source>
        <dbReference type="SAM" id="MobiDB-lite"/>
    </source>
</evidence>